<dbReference type="Pfam" id="PF05236">
    <property type="entry name" value="TAF4"/>
    <property type="match status" value="1"/>
</dbReference>
<sequence>MQEATDAADKESSVLQASSKDAEADQAAAQLSTAVETTGKSGGSMSTRSGASRAAANTRATTAAATTGRGRPSTRGKAAASQPHSASASRVPAQSSTPFASIISELSPEGQGRMQQLLGLLQGSGISTDAFMAESKKVLSERQYRRMEEIRNEVRKDAASSARASPVQSPTPSAPGSQLGSPVLPTSGLPLSMSERASATGQASKLKKRQADAESGDGSAAMALLAAVAAKKPKLETSGNFAMPSGPPSATMKQALASSTKDIVLPSPIKNLSGHGGKPIVPAGYASRLLAVPGGGSGATSTSGGGTSGGGAASNEKLDVDALTDVMGYAGIDLREEYENILRDEAQQLGAAGVGGSLVDRSRTQDFINTDSLRIKMEQIGQSAGIRRPSNEVLNYLALGVQQRLRGLVHEMVAASKHRAFSQALAPPPLDEETGRPLYAIKVHQDVKRQLQAMEQVERHLEEKRKESLRPFTQDADADEAGLGDGTDAAALALMETPKPAKRKAKKTKSVSERNLSEDVRKRITNETAMRSAGGKMKSWMLAGMEAISTTTPSKSIGDAGDMAAAPGATPAAAPATPSATAAKAAKADTVTPLHRLKPGAAEKARASAAADMSSSARPVAMQALPYGARRITVRDAVFCLEQERSARGIGRRSLLKSLAQRLN</sequence>
<dbReference type="PANTHER" id="PTHR15138">
    <property type="entry name" value="TRANSCRIPTION INITIATION FACTOR TFIID SUBUNIT 4"/>
    <property type="match status" value="1"/>
</dbReference>
<dbReference type="OrthoDB" id="21060at2759"/>
<comment type="similarity">
    <text evidence="2">Belongs to the TAF4 family.</text>
</comment>
<dbReference type="GO" id="GO:0003743">
    <property type="term" value="F:translation initiation factor activity"/>
    <property type="evidence" value="ECO:0007669"/>
    <property type="project" value="UniProtKB-KW"/>
</dbReference>
<dbReference type="Proteomes" id="UP000271241">
    <property type="component" value="Unassembled WGS sequence"/>
</dbReference>
<dbReference type="PANTHER" id="PTHR15138:SF14">
    <property type="entry name" value="TRANSCRIPTION INITIATION FACTOR TFIID SUBUNIT 4"/>
    <property type="match status" value="1"/>
</dbReference>
<reference evidence="12" key="1">
    <citation type="journal article" date="2018" name="Nat. Microbiol.">
        <title>Leveraging single-cell genomics to expand the fungal tree of life.</title>
        <authorList>
            <person name="Ahrendt S.R."/>
            <person name="Quandt C.A."/>
            <person name="Ciobanu D."/>
            <person name="Clum A."/>
            <person name="Salamov A."/>
            <person name="Andreopoulos B."/>
            <person name="Cheng J.F."/>
            <person name="Woyke T."/>
            <person name="Pelin A."/>
            <person name="Henrissat B."/>
            <person name="Reynolds N.K."/>
            <person name="Benny G.L."/>
            <person name="Smith M.E."/>
            <person name="James T.Y."/>
            <person name="Grigoriev I.V."/>
        </authorList>
    </citation>
    <scope>NUCLEOTIDE SEQUENCE [LARGE SCALE GENOMIC DNA]</scope>
    <source>
        <strain evidence="12">RSA 1356</strain>
    </source>
</reference>
<feature type="region of interest" description="Disordered" evidence="9">
    <location>
        <begin position="294"/>
        <end position="315"/>
    </location>
</feature>
<dbReference type="GO" id="GO:0003677">
    <property type="term" value="F:DNA binding"/>
    <property type="evidence" value="ECO:0007669"/>
    <property type="project" value="TreeGrafter"/>
</dbReference>
<dbReference type="STRING" id="78915.A0A4P9XI45"/>
<gene>
    <name evidence="11" type="ORF">THASP1DRAFT_33257</name>
</gene>
<evidence type="ECO:0000256" key="8">
    <source>
        <dbReference type="ARBA" id="ARBA00031747"/>
    </source>
</evidence>
<dbReference type="AlphaFoldDB" id="A0A4P9XI45"/>
<evidence type="ECO:0000256" key="6">
    <source>
        <dbReference type="ARBA" id="ARBA00023242"/>
    </source>
</evidence>
<feature type="region of interest" description="Disordered" evidence="9">
    <location>
        <begin position="1"/>
        <end position="96"/>
    </location>
</feature>
<evidence type="ECO:0000313" key="12">
    <source>
        <dbReference type="Proteomes" id="UP000271241"/>
    </source>
</evidence>
<name>A0A4P9XI45_9FUNG</name>
<feature type="compositionally biased region" description="Gly residues" evidence="9">
    <location>
        <begin position="294"/>
        <end position="312"/>
    </location>
</feature>
<keyword evidence="5" id="KW-0804">Transcription</keyword>
<dbReference type="GO" id="GO:0046982">
    <property type="term" value="F:protein heterodimerization activity"/>
    <property type="evidence" value="ECO:0007669"/>
    <property type="project" value="InterPro"/>
</dbReference>
<evidence type="ECO:0000259" key="10">
    <source>
        <dbReference type="Pfam" id="PF05236"/>
    </source>
</evidence>
<feature type="domain" description="Transcription initiation factor TFIID component TAF4 C-terminal" evidence="10">
    <location>
        <begin position="323"/>
        <end position="648"/>
    </location>
</feature>
<dbReference type="InterPro" id="IPR009072">
    <property type="entry name" value="Histone-fold"/>
</dbReference>
<feature type="compositionally biased region" description="Polar residues" evidence="9">
    <location>
        <begin position="29"/>
        <end position="39"/>
    </location>
</feature>
<keyword evidence="12" id="KW-1185">Reference proteome</keyword>
<feature type="region of interest" description="Disordered" evidence="9">
    <location>
        <begin position="462"/>
        <end position="516"/>
    </location>
</feature>
<dbReference type="InterPro" id="IPR007900">
    <property type="entry name" value="TAF4_C"/>
</dbReference>
<organism evidence="11 12">
    <name type="scientific">Thamnocephalis sphaerospora</name>
    <dbReference type="NCBI Taxonomy" id="78915"/>
    <lineage>
        <taxon>Eukaryota</taxon>
        <taxon>Fungi</taxon>
        <taxon>Fungi incertae sedis</taxon>
        <taxon>Zoopagomycota</taxon>
        <taxon>Zoopagomycotina</taxon>
        <taxon>Zoopagomycetes</taxon>
        <taxon>Zoopagales</taxon>
        <taxon>Sigmoideomycetaceae</taxon>
        <taxon>Thamnocephalis</taxon>
    </lineage>
</organism>
<feature type="compositionally biased region" description="Low complexity" evidence="9">
    <location>
        <begin position="43"/>
        <end position="89"/>
    </location>
</feature>
<feature type="compositionally biased region" description="Low complexity" evidence="9">
    <location>
        <begin position="486"/>
        <end position="498"/>
    </location>
</feature>
<evidence type="ECO:0000256" key="7">
    <source>
        <dbReference type="ARBA" id="ARBA00025346"/>
    </source>
</evidence>
<feature type="compositionally biased region" description="Basic residues" evidence="9">
    <location>
        <begin position="500"/>
        <end position="509"/>
    </location>
</feature>
<dbReference type="InterPro" id="IPR045144">
    <property type="entry name" value="TAF4"/>
</dbReference>
<dbReference type="GO" id="GO:0006367">
    <property type="term" value="P:transcription initiation at RNA polymerase II promoter"/>
    <property type="evidence" value="ECO:0007669"/>
    <property type="project" value="TreeGrafter"/>
</dbReference>
<keyword evidence="4" id="KW-0805">Transcription regulation</keyword>
<keyword evidence="11" id="KW-0396">Initiation factor</keyword>
<feature type="region of interest" description="Disordered" evidence="9">
    <location>
        <begin position="552"/>
        <end position="576"/>
    </location>
</feature>
<comment type="function">
    <text evidence="7">Functions as a component of the DNA-binding general transcription factor complex TFIID. Binding of TFIID to a promoter (with or without TATA element) is the initial step in pre-initiation complex (PIC) formation. TFIID plays a key role in the regulation of gene expression by RNA polymerase II through different activities such as transcription activator interaction, core promoter recognition and selectivity, TFIIA and TFIIB interaction, chromatin modification (histone acetylation by TAF1), facilitation of DNA opening and initiation of transcription.</text>
</comment>
<dbReference type="Gene3D" id="1.10.20.10">
    <property type="entry name" value="Histone, subunit A"/>
    <property type="match status" value="1"/>
</dbReference>
<dbReference type="GO" id="GO:0016251">
    <property type="term" value="F:RNA polymerase II general transcription initiation factor activity"/>
    <property type="evidence" value="ECO:0007669"/>
    <property type="project" value="TreeGrafter"/>
</dbReference>
<dbReference type="CDD" id="cd08045">
    <property type="entry name" value="HFD_TAF4"/>
    <property type="match status" value="1"/>
</dbReference>
<feature type="region of interest" description="Disordered" evidence="9">
    <location>
        <begin position="150"/>
        <end position="214"/>
    </location>
</feature>
<feature type="compositionally biased region" description="Polar residues" evidence="9">
    <location>
        <begin position="162"/>
        <end position="180"/>
    </location>
</feature>
<dbReference type="EMBL" id="KZ993366">
    <property type="protein sequence ID" value="RKP04920.1"/>
    <property type="molecule type" value="Genomic_DNA"/>
</dbReference>
<feature type="compositionally biased region" description="Low complexity" evidence="9">
    <location>
        <begin position="560"/>
        <end position="576"/>
    </location>
</feature>
<evidence type="ECO:0000256" key="1">
    <source>
        <dbReference type="ARBA" id="ARBA00004123"/>
    </source>
</evidence>
<dbReference type="GO" id="GO:0005669">
    <property type="term" value="C:transcription factor TFIID complex"/>
    <property type="evidence" value="ECO:0007669"/>
    <property type="project" value="InterPro"/>
</dbReference>
<evidence type="ECO:0000313" key="11">
    <source>
        <dbReference type="EMBL" id="RKP04920.1"/>
    </source>
</evidence>
<keyword evidence="6" id="KW-0539">Nucleus</keyword>
<keyword evidence="11" id="KW-0648">Protein biosynthesis</keyword>
<protein>
    <recommendedName>
        <fullName evidence="3">Transcription initiation factor TFIID subunit 4</fullName>
    </recommendedName>
    <alternativeName>
        <fullName evidence="8">TBP-associated factor 4</fullName>
    </alternativeName>
</protein>
<evidence type="ECO:0000256" key="9">
    <source>
        <dbReference type="SAM" id="MobiDB-lite"/>
    </source>
</evidence>
<accession>A0A4P9XI45</accession>
<comment type="subcellular location">
    <subcellularLocation>
        <location evidence="1">Nucleus</location>
    </subcellularLocation>
</comment>
<evidence type="ECO:0000256" key="3">
    <source>
        <dbReference type="ARBA" id="ARBA00017306"/>
    </source>
</evidence>
<proteinExistence type="inferred from homology"/>
<evidence type="ECO:0000256" key="4">
    <source>
        <dbReference type="ARBA" id="ARBA00023015"/>
    </source>
</evidence>
<evidence type="ECO:0000256" key="2">
    <source>
        <dbReference type="ARBA" id="ARBA00006178"/>
    </source>
</evidence>
<evidence type="ECO:0000256" key="5">
    <source>
        <dbReference type="ARBA" id="ARBA00023163"/>
    </source>
</evidence>